<dbReference type="AlphaFoldDB" id="A0A7C9HMG2"/>
<proteinExistence type="predicted"/>
<protein>
    <submittedName>
        <fullName evidence="1">Uncharacterized protein</fullName>
    </submittedName>
</protein>
<evidence type="ECO:0000313" key="1">
    <source>
        <dbReference type="EMBL" id="MUV14452.1"/>
    </source>
</evidence>
<comment type="caution">
    <text evidence="1">The sequence shown here is derived from an EMBL/GenBank/DDBJ whole genome shotgun (WGS) entry which is preliminary data.</text>
</comment>
<reference evidence="1 2" key="1">
    <citation type="submission" date="2019-12" db="EMBL/GenBank/DDBJ databases">
        <authorList>
            <person name="Xu J."/>
        </authorList>
    </citation>
    <scope>NUCLEOTIDE SEQUENCE [LARGE SCALE GENOMIC DNA]</scope>
    <source>
        <strain evidence="1 2">HX-5-24</strain>
    </source>
</reference>
<name>A0A7C9HMG2_9GAMM</name>
<accession>A0A7C9HMG2</accession>
<gene>
    <name evidence="1" type="ORF">GN331_09565</name>
</gene>
<dbReference type="RefSeq" id="WP_156641738.1">
    <property type="nucleotide sequence ID" value="NZ_WOXT01000002.1"/>
</dbReference>
<sequence length="135" mass="14817">MTPECHLLRDELLAYARAMLDRFGGFQPFGGYAVAPDRVTHVGFAPAMLAAAPCDRTLARELAEIDASAVAHALVFDIHLHVPHDGMASAIRLHLSHVEGRCMDLFIPYRARKAMPTLYGSSFVLKGTSIGFPRR</sequence>
<keyword evidence="2" id="KW-1185">Reference proteome</keyword>
<evidence type="ECO:0000313" key="2">
    <source>
        <dbReference type="Proteomes" id="UP000479692"/>
    </source>
</evidence>
<organism evidence="1 2">
    <name type="scientific">Noviluteimonas gilva</name>
    <dbReference type="NCBI Taxonomy" id="2682097"/>
    <lineage>
        <taxon>Bacteria</taxon>
        <taxon>Pseudomonadati</taxon>
        <taxon>Pseudomonadota</taxon>
        <taxon>Gammaproteobacteria</taxon>
        <taxon>Lysobacterales</taxon>
        <taxon>Lysobacteraceae</taxon>
        <taxon>Noviluteimonas</taxon>
    </lineage>
</organism>
<dbReference type="Proteomes" id="UP000479692">
    <property type="component" value="Unassembled WGS sequence"/>
</dbReference>
<dbReference type="EMBL" id="WOXT01000002">
    <property type="protein sequence ID" value="MUV14452.1"/>
    <property type="molecule type" value="Genomic_DNA"/>
</dbReference>